<gene>
    <name evidence="4" type="ORF">GC105_02905</name>
</gene>
<dbReference type="Gene3D" id="3.40.50.360">
    <property type="match status" value="1"/>
</dbReference>
<evidence type="ECO:0000256" key="1">
    <source>
        <dbReference type="ARBA" id="ARBA00022630"/>
    </source>
</evidence>
<evidence type="ECO:0000313" key="4">
    <source>
        <dbReference type="EMBL" id="MPW24739.1"/>
    </source>
</evidence>
<dbReference type="InterPro" id="IPR005025">
    <property type="entry name" value="FMN_Rdtase-like_dom"/>
</dbReference>
<keyword evidence="5" id="KW-1185">Reference proteome</keyword>
<proteinExistence type="predicted"/>
<dbReference type="Proteomes" id="UP000440004">
    <property type="component" value="Unassembled WGS sequence"/>
</dbReference>
<dbReference type="PANTHER" id="PTHR43278">
    <property type="entry name" value="NAD(P)H-DEPENDENT FMN-CONTAINING OXIDOREDUCTASE YWQN-RELATED"/>
    <property type="match status" value="1"/>
</dbReference>
<organism evidence="4 5">
    <name type="scientific">Alkalibaculum sporogenes</name>
    <dbReference type="NCBI Taxonomy" id="2655001"/>
    <lineage>
        <taxon>Bacteria</taxon>
        <taxon>Bacillati</taxon>
        <taxon>Bacillota</taxon>
        <taxon>Clostridia</taxon>
        <taxon>Eubacteriales</taxon>
        <taxon>Eubacteriaceae</taxon>
        <taxon>Alkalibaculum</taxon>
    </lineage>
</organism>
<comment type="caution">
    <text evidence="4">The sequence shown here is derived from an EMBL/GenBank/DDBJ whole genome shotgun (WGS) entry which is preliminary data.</text>
</comment>
<protein>
    <submittedName>
        <fullName evidence="4">Flavodoxin family protein</fullName>
    </submittedName>
</protein>
<dbReference type="InterPro" id="IPR029039">
    <property type="entry name" value="Flavoprotein-like_sf"/>
</dbReference>
<dbReference type="AlphaFoldDB" id="A0A6A7K5I5"/>
<evidence type="ECO:0000259" key="3">
    <source>
        <dbReference type="Pfam" id="PF03358"/>
    </source>
</evidence>
<dbReference type="RefSeq" id="WP_152801500.1">
    <property type="nucleotide sequence ID" value="NZ_WHNX01000003.1"/>
</dbReference>
<evidence type="ECO:0000313" key="5">
    <source>
        <dbReference type="Proteomes" id="UP000440004"/>
    </source>
</evidence>
<name>A0A6A7K5I5_9FIRM</name>
<keyword evidence="1" id="KW-0285">Flavoprotein</keyword>
<keyword evidence="2" id="KW-0288">FMN</keyword>
<reference evidence="4 5" key="1">
    <citation type="submission" date="2019-10" db="EMBL/GenBank/DDBJ databases">
        <title>Alkalibaculum tamaniensis sp.nov., a new alkaliphilic acetogen, isolated on methoxylated aromatics from a mud volcano.</title>
        <authorList>
            <person name="Khomyakova M.A."/>
            <person name="Merkel A.Y."/>
            <person name="Bonch-Osmolovskaya E.A."/>
            <person name="Slobodkin A.I."/>
        </authorList>
    </citation>
    <scope>NUCLEOTIDE SEQUENCE [LARGE SCALE GENOMIC DNA]</scope>
    <source>
        <strain evidence="4 5">M08DMB</strain>
    </source>
</reference>
<sequence length="312" mass="34733">MKILGISSGTKNGSNDSMCKEALMAAKNMGAEVEFIRLLDLDIKYCTGCISCVMALFSGKGNLCVLKDDFDWLLDKMLDADGIIVTTPIFEKGAPGIFQTLTDRFGPRMDRGNNVVATKIAEKTGGKLPDPRILKDKVISYIGIGGSDWTTRIECDHAMHALTPAWTIIDNQKFSWSKTIILDDEKVAIVHQIGKNLVEAAKDIENAQYKGEAGVCPHCHSRNFYLDETSTHAICCLCGIEGDMTIDEDKVVFKFPEQQLKHAHNTLSGKFMHVDDIKRNEENNMTLKKTDEYKARVENYKNFISASVPNNN</sequence>
<accession>A0A6A7K5I5</accession>
<dbReference type="SUPFAM" id="SSF52218">
    <property type="entry name" value="Flavoproteins"/>
    <property type="match status" value="1"/>
</dbReference>
<dbReference type="PANTHER" id="PTHR43278:SF1">
    <property type="entry name" value="IRON-SULFUR FLAVOPROTEIN MJ1083"/>
    <property type="match status" value="1"/>
</dbReference>
<evidence type="ECO:0000256" key="2">
    <source>
        <dbReference type="ARBA" id="ARBA00022643"/>
    </source>
</evidence>
<dbReference type="Pfam" id="PF03358">
    <property type="entry name" value="FMN_red"/>
    <property type="match status" value="1"/>
</dbReference>
<dbReference type="EMBL" id="WHNX01000003">
    <property type="protein sequence ID" value="MPW24739.1"/>
    <property type="molecule type" value="Genomic_DNA"/>
</dbReference>
<feature type="domain" description="NADPH-dependent FMN reductase-like" evidence="3">
    <location>
        <begin position="1"/>
        <end position="163"/>
    </location>
</feature>
<dbReference type="GO" id="GO:0016491">
    <property type="term" value="F:oxidoreductase activity"/>
    <property type="evidence" value="ECO:0007669"/>
    <property type="project" value="InterPro"/>
</dbReference>
<dbReference type="InterPro" id="IPR051796">
    <property type="entry name" value="ISF_SsuE-like"/>
</dbReference>